<dbReference type="Proteomes" id="UP000051297">
    <property type="component" value="Unassembled WGS sequence"/>
</dbReference>
<dbReference type="AlphaFoldDB" id="A0A0T5ZWN0"/>
<name>A0A0T5ZWN0_UNCKA</name>
<accession>A0A0T5ZWN0</accession>
<reference evidence="1 2" key="1">
    <citation type="submission" date="2015-05" db="EMBL/GenBank/DDBJ databases">
        <title>Critical biogeochemical functions in the subsurface are associated with bacteria from new phyla and little studied lineages.</title>
        <authorList>
            <person name="Hug L.A."/>
            <person name="Thomas B.C."/>
            <person name="Sharon I."/>
            <person name="Brown C.T."/>
            <person name="Sharma R."/>
            <person name="Hettich R.L."/>
            <person name="Wilkins M.J."/>
            <person name="Williams K.H."/>
            <person name="Singh A."/>
            <person name="Banfield J.F."/>
        </authorList>
    </citation>
    <scope>NUCLEOTIDE SEQUENCE [LARGE SCALE GENOMIC DNA]</scope>
    <source>
        <strain evidence="1">CSP1-7</strain>
    </source>
</reference>
<comment type="caution">
    <text evidence="1">The sequence shown here is derived from an EMBL/GenBank/DDBJ whole genome shotgun (WGS) entry which is preliminary data.</text>
</comment>
<sequence>MVAAGAGAQRNDGQDDVSTTVVVPARDYIIPVSKDRDRTYTTTYTTGLLKINATDYLLIKNETLLAEIVVGPYALQTSLDSQPSSPDYLEFLVDETAGYTLTVTGTDNNNVAQTEVLTIGAHAGDPVRYTTTKIFKTVDVNGLSLTACNGTLSCVARDMLILQDTSGTPILAPSVTVPFRDYTIPVPERLTNG</sequence>
<protein>
    <submittedName>
        <fullName evidence="1">Uncharacterized protein</fullName>
    </submittedName>
</protein>
<organism evidence="1 2">
    <name type="scientific">candidate division WWE3 bacterium CSP1-7</name>
    <dbReference type="NCBI Taxonomy" id="1576480"/>
    <lineage>
        <taxon>Bacteria</taxon>
        <taxon>Katanobacteria</taxon>
    </lineage>
</organism>
<proteinExistence type="predicted"/>
<gene>
    <name evidence="1" type="ORF">XU08_C0007G0020</name>
</gene>
<evidence type="ECO:0000313" key="1">
    <source>
        <dbReference type="EMBL" id="KRT67200.1"/>
    </source>
</evidence>
<dbReference type="STRING" id="1576480.XU08_C0007G0020"/>
<evidence type="ECO:0000313" key="2">
    <source>
        <dbReference type="Proteomes" id="UP000051297"/>
    </source>
</evidence>
<dbReference type="EMBL" id="LDXK01000007">
    <property type="protein sequence ID" value="KRT67200.1"/>
    <property type="molecule type" value="Genomic_DNA"/>
</dbReference>